<dbReference type="InterPro" id="IPR042184">
    <property type="entry name" value="YqeY/Aim41_N"/>
</dbReference>
<evidence type="ECO:0000313" key="1">
    <source>
        <dbReference type="EMBL" id="GGJ09302.1"/>
    </source>
</evidence>
<dbReference type="PANTHER" id="PTHR28055:SF1">
    <property type="entry name" value="ALTERED INHERITANCE OF MITOCHONDRIA PROTEIN 41, MITOCHONDRIAL"/>
    <property type="match status" value="1"/>
</dbReference>
<dbReference type="GO" id="GO:0016884">
    <property type="term" value="F:carbon-nitrogen ligase activity, with glutamine as amido-N-donor"/>
    <property type="evidence" value="ECO:0007669"/>
    <property type="project" value="InterPro"/>
</dbReference>
<dbReference type="Gene3D" id="1.10.10.410">
    <property type="match status" value="1"/>
</dbReference>
<dbReference type="RefSeq" id="WP_188882553.1">
    <property type="nucleotide sequence ID" value="NZ_BMOY01000028.1"/>
</dbReference>
<reference evidence="1" key="2">
    <citation type="submission" date="2020-09" db="EMBL/GenBank/DDBJ databases">
        <authorList>
            <person name="Sun Q."/>
            <person name="Ohkuma M."/>
        </authorList>
    </citation>
    <scope>NUCLEOTIDE SEQUENCE</scope>
    <source>
        <strain evidence="1">JCM 18487</strain>
    </source>
</reference>
<accession>A0A917KED2</accession>
<dbReference type="InterPro" id="IPR003789">
    <property type="entry name" value="Asn/Gln_tRNA_amidoTrase-B-like"/>
</dbReference>
<dbReference type="InterPro" id="IPR023168">
    <property type="entry name" value="GatB_Yqey_C_2"/>
</dbReference>
<evidence type="ECO:0000313" key="2">
    <source>
        <dbReference type="Proteomes" id="UP000637695"/>
    </source>
</evidence>
<dbReference type="Pfam" id="PF09424">
    <property type="entry name" value="YqeY"/>
    <property type="match status" value="1"/>
</dbReference>
<dbReference type="SUPFAM" id="SSF89095">
    <property type="entry name" value="GatB/YqeY motif"/>
    <property type="match status" value="1"/>
</dbReference>
<comment type="caution">
    <text evidence="1">The sequence shown here is derived from an EMBL/GenBank/DDBJ whole genome shotgun (WGS) entry which is preliminary data.</text>
</comment>
<reference evidence="1" key="1">
    <citation type="journal article" date="2014" name="Int. J. Syst. Evol. Microbiol.">
        <title>Complete genome sequence of Corynebacterium casei LMG S-19264T (=DSM 44701T), isolated from a smear-ripened cheese.</title>
        <authorList>
            <consortium name="US DOE Joint Genome Institute (JGI-PGF)"/>
            <person name="Walter F."/>
            <person name="Albersmeier A."/>
            <person name="Kalinowski J."/>
            <person name="Ruckert C."/>
        </authorList>
    </citation>
    <scope>NUCLEOTIDE SEQUENCE</scope>
    <source>
        <strain evidence="1">JCM 18487</strain>
    </source>
</reference>
<gene>
    <name evidence="1" type="ORF">GCM10010885_17980</name>
</gene>
<dbReference type="PANTHER" id="PTHR28055">
    <property type="entry name" value="ALTERED INHERITANCE OF MITOCHONDRIA PROTEIN 41, MITOCHONDRIAL"/>
    <property type="match status" value="1"/>
</dbReference>
<keyword evidence="2" id="KW-1185">Reference proteome</keyword>
<dbReference type="Proteomes" id="UP000637695">
    <property type="component" value="Unassembled WGS sequence"/>
</dbReference>
<proteinExistence type="predicted"/>
<name>A0A917KED2_9BACL</name>
<protein>
    <submittedName>
        <fullName evidence="1">Aspartyl-tRNA amidotransferase subunit B</fullName>
    </submittedName>
</protein>
<dbReference type="EMBL" id="BMOY01000028">
    <property type="protein sequence ID" value="GGJ09302.1"/>
    <property type="molecule type" value="Genomic_DNA"/>
</dbReference>
<dbReference type="AlphaFoldDB" id="A0A917KED2"/>
<organism evidence="1 2">
    <name type="scientific">Alicyclobacillus cellulosilyticus</name>
    <dbReference type="NCBI Taxonomy" id="1003997"/>
    <lineage>
        <taxon>Bacteria</taxon>
        <taxon>Bacillati</taxon>
        <taxon>Bacillota</taxon>
        <taxon>Bacilli</taxon>
        <taxon>Bacillales</taxon>
        <taxon>Alicyclobacillaceae</taxon>
        <taxon>Alicyclobacillus</taxon>
    </lineage>
</organism>
<dbReference type="Gene3D" id="1.10.1510.10">
    <property type="entry name" value="Uncharacterised protein YqeY/AIM41 PF09424, N-terminal domain"/>
    <property type="match status" value="1"/>
</dbReference>
<dbReference type="InterPro" id="IPR019004">
    <property type="entry name" value="YqeY/Aim41"/>
</dbReference>
<sequence>MSLLDRLNEDLKEAMKTKDKVRLSVVRMVKAAIKNKEIEEGRPLDDAGIIAVLQKEVKQRRDAMAQFAAGGRADLVAAAEAEIAVLQGYLPEPLSEEELTALVRAAIAEVGATTRQDVGKVMRVLMPKVRGRADGKLVQQRVQSELGG</sequence>